<dbReference type="AlphaFoldDB" id="A0A146FNF2"/>
<sequence>MSHYNERPKSPTTFDGHTLDDRQQQYTPAAREPHDTQNVSISPPRIPDSSDSPPVIDFPLNVFHFYMEGSFCSK</sequence>
<reference evidence="3" key="2">
    <citation type="submission" date="2016-02" db="EMBL/GenBank/DDBJ databases">
        <title>Genome sequencing of Aspergillus luchuensis NBRC 4314.</title>
        <authorList>
            <person name="Yamada O."/>
        </authorList>
    </citation>
    <scope>NUCLEOTIDE SEQUENCE [LARGE SCALE GENOMIC DNA]</scope>
    <source>
        <strain evidence="3">RIB 2604</strain>
    </source>
</reference>
<evidence type="ECO:0000256" key="1">
    <source>
        <dbReference type="SAM" id="MobiDB-lite"/>
    </source>
</evidence>
<dbReference type="EMBL" id="BCWF01000021">
    <property type="protein sequence ID" value="GAT27380.1"/>
    <property type="molecule type" value="Genomic_DNA"/>
</dbReference>
<protein>
    <submittedName>
        <fullName evidence="2">Similar to An12g04130</fullName>
    </submittedName>
</protein>
<dbReference type="Proteomes" id="UP000075230">
    <property type="component" value="Unassembled WGS sequence"/>
</dbReference>
<proteinExistence type="predicted"/>
<name>A0A146FNF2_ASPKA</name>
<evidence type="ECO:0000313" key="2">
    <source>
        <dbReference type="EMBL" id="GAT27380.1"/>
    </source>
</evidence>
<feature type="compositionally biased region" description="Low complexity" evidence="1">
    <location>
        <begin position="39"/>
        <end position="54"/>
    </location>
</feature>
<comment type="caution">
    <text evidence="2">The sequence shown here is derived from an EMBL/GenBank/DDBJ whole genome shotgun (WGS) entry which is preliminary data.</text>
</comment>
<evidence type="ECO:0000313" key="3">
    <source>
        <dbReference type="Proteomes" id="UP000075230"/>
    </source>
</evidence>
<organism evidence="2 3">
    <name type="scientific">Aspergillus kawachii</name>
    <name type="common">White koji mold</name>
    <name type="synonym">Aspergillus awamori var. kawachi</name>
    <dbReference type="NCBI Taxonomy" id="1069201"/>
    <lineage>
        <taxon>Eukaryota</taxon>
        <taxon>Fungi</taxon>
        <taxon>Dikarya</taxon>
        <taxon>Ascomycota</taxon>
        <taxon>Pezizomycotina</taxon>
        <taxon>Eurotiomycetes</taxon>
        <taxon>Eurotiomycetidae</taxon>
        <taxon>Eurotiales</taxon>
        <taxon>Aspergillaceae</taxon>
        <taxon>Aspergillus</taxon>
        <taxon>Aspergillus subgen. Circumdati</taxon>
    </lineage>
</organism>
<reference evidence="2 3" key="1">
    <citation type="journal article" date="2016" name="DNA Res.">
        <title>Genome sequence of Aspergillus luchuensis NBRC 4314.</title>
        <authorList>
            <person name="Yamada O."/>
            <person name="Machida M."/>
            <person name="Hosoyama A."/>
            <person name="Goto M."/>
            <person name="Takahashi T."/>
            <person name="Futagami T."/>
            <person name="Yamagata Y."/>
            <person name="Takeuchi M."/>
            <person name="Kobayashi T."/>
            <person name="Koike H."/>
            <person name="Abe K."/>
            <person name="Asai K."/>
            <person name="Arita M."/>
            <person name="Fujita N."/>
            <person name="Fukuda K."/>
            <person name="Higa K."/>
            <person name="Horikawa H."/>
            <person name="Ishikawa T."/>
            <person name="Jinno K."/>
            <person name="Kato Y."/>
            <person name="Kirimura K."/>
            <person name="Mizutani O."/>
            <person name="Nakasone K."/>
            <person name="Sano M."/>
            <person name="Shiraishi Y."/>
            <person name="Tsukahara M."/>
            <person name="Gomi K."/>
        </authorList>
    </citation>
    <scope>NUCLEOTIDE SEQUENCE [LARGE SCALE GENOMIC DNA]</scope>
    <source>
        <strain evidence="2 3">RIB 2604</strain>
    </source>
</reference>
<accession>A0A146FNF2</accession>
<gene>
    <name evidence="2" type="ORF">RIB2604_02110710</name>
</gene>
<feature type="region of interest" description="Disordered" evidence="1">
    <location>
        <begin position="1"/>
        <end position="54"/>
    </location>
</feature>